<dbReference type="GO" id="GO:0000014">
    <property type="term" value="F:single-stranded DNA endodeoxyribonuclease activity"/>
    <property type="evidence" value="ECO:0007669"/>
    <property type="project" value="TreeGrafter"/>
</dbReference>
<dbReference type="GO" id="GO:0008296">
    <property type="term" value="F:3'-5'-DNA exonuclease activity"/>
    <property type="evidence" value="ECO:0007669"/>
    <property type="project" value="InterPro"/>
</dbReference>
<dbReference type="GO" id="GO:0030145">
    <property type="term" value="F:manganese ion binding"/>
    <property type="evidence" value="ECO:0007669"/>
    <property type="project" value="UniProtKB-UniRule"/>
</dbReference>
<evidence type="ECO:0000256" key="13">
    <source>
        <dbReference type="ARBA" id="ARBA00023211"/>
    </source>
</evidence>
<dbReference type="KEGG" id="pti:PHATRDRAFT_37287"/>
<dbReference type="GO" id="GO:0000724">
    <property type="term" value="P:double-strand break repair via homologous recombination"/>
    <property type="evidence" value="ECO:0007669"/>
    <property type="project" value="TreeGrafter"/>
</dbReference>
<dbReference type="Proteomes" id="UP000000759">
    <property type="component" value="Chromosome 12"/>
</dbReference>
<organism evidence="20 21">
    <name type="scientific">Phaeodactylum tricornutum (strain CCAP 1055/1)</name>
    <dbReference type="NCBI Taxonomy" id="556484"/>
    <lineage>
        <taxon>Eukaryota</taxon>
        <taxon>Sar</taxon>
        <taxon>Stramenopiles</taxon>
        <taxon>Ochrophyta</taxon>
        <taxon>Bacillariophyta</taxon>
        <taxon>Bacillariophyceae</taxon>
        <taxon>Bacillariophycidae</taxon>
        <taxon>Naviculales</taxon>
        <taxon>Phaeodactylaceae</taxon>
        <taxon>Phaeodactylum</taxon>
    </lineage>
</organism>
<dbReference type="CDD" id="cd00840">
    <property type="entry name" value="MPP_Mre11_N"/>
    <property type="match status" value="1"/>
</dbReference>
<dbReference type="OrthoDB" id="30417at2759"/>
<evidence type="ECO:0000256" key="3">
    <source>
        <dbReference type="ARBA" id="ARBA00004286"/>
    </source>
</evidence>
<keyword evidence="8 16" id="KW-0255">Endonuclease</keyword>
<dbReference type="GO" id="GO:0042138">
    <property type="term" value="P:meiotic DNA double-strand break formation"/>
    <property type="evidence" value="ECO:0007669"/>
    <property type="project" value="TreeGrafter"/>
</dbReference>
<feature type="region of interest" description="Disordered" evidence="18">
    <location>
        <begin position="538"/>
        <end position="806"/>
    </location>
</feature>
<dbReference type="InterPro" id="IPR007281">
    <property type="entry name" value="Mre11_DNA-bd"/>
</dbReference>
<dbReference type="FunFam" id="3.60.21.10:FF:000011">
    <property type="entry name" value="Double-strand break repair protein"/>
    <property type="match status" value="1"/>
</dbReference>
<dbReference type="AlphaFoldDB" id="B7G2N5"/>
<feature type="compositionally biased region" description="Polar residues" evidence="18">
    <location>
        <begin position="569"/>
        <end position="578"/>
    </location>
</feature>
<dbReference type="Gene3D" id="3.60.21.10">
    <property type="match status" value="1"/>
</dbReference>
<keyword evidence="11 16" id="KW-0269">Exonuclease</keyword>
<protein>
    <recommendedName>
        <fullName evidence="16">Double-strand break repair protein</fullName>
    </recommendedName>
</protein>
<keyword evidence="21" id="KW-1185">Reference proteome</keyword>
<keyword evidence="15 16" id="KW-0469">Meiosis</keyword>
<evidence type="ECO:0000256" key="4">
    <source>
        <dbReference type="ARBA" id="ARBA00009028"/>
    </source>
</evidence>
<evidence type="ECO:0000313" key="20">
    <source>
        <dbReference type="EMBL" id="EEC47335.1"/>
    </source>
</evidence>
<dbReference type="Gene3D" id="3.30.110.110">
    <property type="entry name" value="Mre11, capping domain"/>
    <property type="match status" value="1"/>
</dbReference>
<dbReference type="GO" id="GO:0006303">
    <property type="term" value="P:double-strand break repair via nonhomologous end joining"/>
    <property type="evidence" value="ECO:0007669"/>
    <property type="project" value="TreeGrafter"/>
</dbReference>
<feature type="compositionally biased region" description="Low complexity" evidence="18">
    <location>
        <begin position="697"/>
        <end position="706"/>
    </location>
</feature>
<reference evidence="20 21" key="1">
    <citation type="journal article" date="2008" name="Nature">
        <title>The Phaeodactylum genome reveals the evolutionary history of diatom genomes.</title>
        <authorList>
            <person name="Bowler C."/>
            <person name="Allen A.E."/>
            <person name="Badger J.H."/>
            <person name="Grimwood J."/>
            <person name="Jabbari K."/>
            <person name="Kuo A."/>
            <person name="Maheswari U."/>
            <person name="Martens C."/>
            <person name="Maumus F."/>
            <person name="Otillar R.P."/>
            <person name="Rayko E."/>
            <person name="Salamov A."/>
            <person name="Vandepoele K."/>
            <person name="Beszteri B."/>
            <person name="Gruber A."/>
            <person name="Heijde M."/>
            <person name="Katinka M."/>
            <person name="Mock T."/>
            <person name="Valentin K."/>
            <person name="Verret F."/>
            <person name="Berges J.A."/>
            <person name="Brownlee C."/>
            <person name="Cadoret J.P."/>
            <person name="Chiovitti A."/>
            <person name="Choi C.J."/>
            <person name="Coesel S."/>
            <person name="De Martino A."/>
            <person name="Detter J.C."/>
            <person name="Durkin C."/>
            <person name="Falciatore A."/>
            <person name="Fournet J."/>
            <person name="Haruta M."/>
            <person name="Huysman M.J."/>
            <person name="Jenkins B.D."/>
            <person name="Jiroutova K."/>
            <person name="Jorgensen R.E."/>
            <person name="Joubert Y."/>
            <person name="Kaplan A."/>
            <person name="Kroger N."/>
            <person name="Kroth P.G."/>
            <person name="La Roche J."/>
            <person name="Lindquist E."/>
            <person name="Lommer M."/>
            <person name="Martin-Jezequel V."/>
            <person name="Lopez P.J."/>
            <person name="Lucas S."/>
            <person name="Mangogna M."/>
            <person name="McGinnis K."/>
            <person name="Medlin L.K."/>
            <person name="Montsant A."/>
            <person name="Oudot-Le Secq M.P."/>
            <person name="Napoli C."/>
            <person name="Obornik M."/>
            <person name="Parker M.S."/>
            <person name="Petit J.L."/>
            <person name="Porcel B.M."/>
            <person name="Poulsen N."/>
            <person name="Robison M."/>
            <person name="Rychlewski L."/>
            <person name="Rynearson T.A."/>
            <person name="Schmutz J."/>
            <person name="Shapiro H."/>
            <person name="Siaut M."/>
            <person name="Stanley M."/>
            <person name="Sussman M.R."/>
            <person name="Taylor A.R."/>
            <person name="Vardi A."/>
            <person name="von Dassow P."/>
            <person name="Vyverman W."/>
            <person name="Willis A."/>
            <person name="Wyrwicz L.S."/>
            <person name="Rokhsar D.S."/>
            <person name="Weissenbach J."/>
            <person name="Armbrust E.V."/>
            <person name="Green B.R."/>
            <person name="Van de Peer Y."/>
            <person name="Grigoriev I.V."/>
        </authorList>
    </citation>
    <scope>NUCLEOTIDE SEQUENCE [LARGE SCALE GENOMIC DNA]</scope>
    <source>
        <strain evidence="20 21">CCAP 1055/1</strain>
    </source>
</reference>
<dbReference type="GO" id="GO:0007095">
    <property type="term" value="P:mitotic G2 DNA damage checkpoint signaling"/>
    <property type="evidence" value="ECO:0007669"/>
    <property type="project" value="TreeGrafter"/>
</dbReference>
<evidence type="ECO:0000256" key="2">
    <source>
        <dbReference type="ARBA" id="ARBA00004123"/>
    </source>
</evidence>
<keyword evidence="7" id="KW-0479">Metal-binding</keyword>
<evidence type="ECO:0000256" key="14">
    <source>
        <dbReference type="ARBA" id="ARBA00023242"/>
    </source>
</evidence>
<accession>B7G2N5</accession>
<proteinExistence type="inferred from homology"/>
<keyword evidence="6 16" id="KW-0540">Nuclease</keyword>
<comment type="cofactor">
    <cofactor evidence="1 16">
        <name>Mn(2+)</name>
        <dbReference type="ChEBI" id="CHEBI:29035"/>
    </cofactor>
</comment>
<dbReference type="PANTHER" id="PTHR10139:SF1">
    <property type="entry name" value="DOUBLE-STRAND BREAK REPAIR PROTEIN MRE11"/>
    <property type="match status" value="1"/>
</dbReference>
<name>B7G2N5_PHATC</name>
<dbReference type="GO" id="GO:0000723">
    <property type="term" value="P:telomere maintenance"/>
    <property type="evidence" value="ECO:0007669"/>
    <property type="project" value="TreeGrafter"/>
</dbReference>
<evidence type="ECO:0000256" key="8">
    <source>
        <dbReference type="ARBA" id="ARBA00022759"/>
    </source>
</evidence>
<dbReference type="Pfam" id="PF04152">
    <property type="entry name" value="Mre11_DNA_bind"/>
    <property type="match status" value="1"/>
</dbReference>
<feature type="compositionally biased region" description="Acidic residues" evidence="18">
    <location>
        <begin position="720"/>
        <end position="730"/>
    </location>
</feature>
<dbReference type="InParanoid" id="B7G2N5"/>
<evidence type="ECO:0000256" key="15">
    <source>
        <dbReference type="ARBA" id="ARBA00023254"/>
    </source>
</evidence>
<keyword evidence="9 16" id="KW-0227">DNA damage</keyword>
<keyword evidence="5" id="KW-0158">Chromosome</keyword>
<reference evidence="21" key="2">
    <citation type="submission" date="2008-08" db="EMBL/GenBank/DDBJ databases">
        <authorList>
            <consortium name="Diatom Consortium"/>
            <person name="Grigoriev I."/>
            <person name="Grimwood J."/>
            <person name="Kuo A."/>
            <person name="Otillar R.P."/>
            <person name="Salamov A."/>
            <person name="Detter J.C."/>
            <person name="Lindquist E."/>
            <person name="Shapiro H."/>
            <person name="Lucas S."/>
            <person name="Glavina del Rio T."/>
            <person name="Pitluck S."/>
            <person name="Rokhsar D."/>
            <person name="Bowler C."/>
        </authorList>
    </citation>
    <scope>GENOME REANNOTATION</scope>
    <source>
        <strain evidence="21">CCAP 1055/1</strain>
    </source>
</reference>
<dbReference type="GO" id="GO:0097552">
    <property type="term" value="P:mitochondrial double-strand break repair via homologous recombination"/>
    <property type="evidence" value="ECO:0007669"/>
    <property type="project" value="TreeGrafter"/>
</dbReference>
<dbReference type="HOGENOM" id="CLU_009535_3_4_1"/>
<dbReference type="GeneID" id="7201940"/>
<dbReference type="PIRSF" id="PIRSF000882">
    <property type="entry name" value="DSB_repair_MRE11"/>
    <property type="match status" value="1"/>
</dbReference>
<evidence type="ECO:0000259" key="19">
    <source>
        <dbReference type="SMART" id="SM01347"/>
    </source>
</evidence>
<dbReference type="InterPro" id="IPR041796">
    <property type="entry name" value="Mre11_N"/>
</dbReference>
<dbReference type="InterPro" id="IPR038487">
    <property type="entry name" value="Mre11_capping_dom"/>
</dbReference>
<dbReference type="InterPro" id="IPR004843">
    <property type="entry name" value="Calcineurin-like_PHP"/>
</dbReference>
<keyword evidence="12 16" id="KW-0234">DNA repair</keyword>
<evidence type="ECO:0000256" key="11">
    <source>
        <dbReference type="ARBA" id="ARBA00022839"/>
    </source>
</evidence>
<keyword evidence="10 16" id="KW-0378">Hydrolase</keyword>
<evidence type="ECO:0000256" key="18">
    <source>
        <dbReference type="SAM" id="MobiDB-lite"/>
    </source>
</evidence>
<dbReference type="GO" id="GO:0030870">
    <property type="term" value="C:Mre11 complex"/>
    <property type="evidence" value="ECO:0007669"/>
    <property type="project" value="UniProtKB-UniRule"/>
</dbReference>
<gene>
    <name evidence="20" type="primary">MRE11</name>
    <name evidence="20" type="synonym">Mer11</name>
    <name evidence="20" type="ORF">PHATRDRAFT_37287</name>
</gene>
<dbReference type="EMBL" id="CM000614">
    <property type="protein sequence ID" value="EEC47335.1"/>
    <property type="molecule type" value="Genomic_DNA"/>
</dbReference>
<evidence type="ECO:0000256" key="17">
    <source>
        <dbReference type="PIRSR" id="PIRSR000882-1"/>
    </source>
</evidence>
<evidence type="ECO:0000256" key="16">
    <source>
        <dbReference type="PIRNR" id="PIRNR000882"/>
    </source>
</evidence>
<sequence length="806" mass="90564">MSDLAPNDARGEETAQSVAPSDVLEDPDEHTLRMMLSTDNHLGYAEKDPVRGMDSFAAFEEVLYLAKQFRCDMVLIAGDLFHDNRPSRRTLYITMEIIRRYCMGPDPVRIQIVSDQAQNFRNVSGTVNYQDDNYSVDLPIFSIHGNHDDPTRDSHGELLAALDLLAVSNLVNYFGRQEQVDQVEISPVLIQKGATQLALYGMGSMRDERLNRMWQGKKVRFLRPAEDDEDNEHDTGFFNLFTLHQNRDLGRGSKNCVQESMIPEWMDLVVWGHEHECLIEFSESVVGTFRITQPGSSVATSLVAGEAVRKKVGVVDVQGKNFRMHTVPLTQVRSFVTAELSLQEHRANLDPDDPKIDDKVTNILEEQVRVLVLNAREKRREILRDARAAGSNAGGRDDDPKGMISPLRYTLKNPDEVLVRIKVDHSNGFLSLNNQRFGARFVGDVANPSDILLFHRRKDIKQATQQTRAAQKMMQTPIAPEELEQTHMEDIVKEFLTLPEQKLKLLNETRLSEAMEEFVDKSLTGSINEMAFAQLKQRQKKLHTTHTASTDIDTEPNVEPEAASKSKSRGSTLARQSNVASTTAAATEVTAKKRRRTAAAARAAESSDEDSVEKSPVRQLTRNGKENHRKGRLEADRHGESDDDALEEVPPTRPDSVPPKRTATSRSTDSSRRKATRRQQLEDEDDLDEQENDRPAPRASAPSRPPRQSRTRVVRYHQEDPDDEDSDSGVEDMPRAGNPVKTTQRVASGRQASTTLRSTAGRGRRAMRSSFGSDGSDEDSADDEYRLRNTEDLDDDWGTAATRSQL</sequence>
<feature type="domain" description="Mre11 DNA-binding" evidence="19">
    <location>
        <begin position="322"/>
        <end position="518"/>
    </location>
</feature>
<feature type="compositionally biased region" description="Acidic residues" evidence="18">
    <location>
        <begin position="682"/>
        <end position="691"/>
    </location>
</feature>
<evidence type="ECO:0000313" key="21">
    <source>
        <dbReference type="Proteomes" id="UP000000759"/>
    </source>
</evidence>
<dbReference type="FunCoup" id="B7G2N5">
    <property type="interactions" value="8"/>
</dbReference>
<evidence type="ECO:0000256" key="6">
    <source>
        <dbReference type="ARBA" id="ARBA00022722"/>
    </source>
</evidence>
<keyword evidence="13 16" id="KW-0464">Manganese</keyword>
<comment type="subcellular location">
    <subcellularLocation>
        <location evidence="3">Chromosome</location>
    </subcellularLocation>
    <subcellularLocation>
        <location evidence="2 16">Nucleus</location>
    </subcellularLocation>
</comment>
<dbReference type="OMA" id="MVRTMEI"/>
<comment type="similarity">
    <text evidence="4 16">Belongs to the MRE11/RAD32 family.</text>
</comment>
<dbReference type="STRING" id="556484.B7G2N5"/>
<keyword evidence="14 16" id="KW-0539">Nucleus</keyword>
<evidence type="ECO:0000256" key="12">
    <source>
        <dbReference type="ARBA" id="ARBA00023204"/>
    </source>
</evidence>
<feature type="compositionally biased region" description="Low complexity" evidence="18">
    <location>
        <begin position="579"/>
        <end position="589"/>
    </location>
</feature>
<feature type="active site" description="Proton donor" evidence="17">
    <location>
        <position position="147"/>
    </location>
</feature>
<dbReference type="SMART" id="SM01347">
    <property type="entry name" value="Mre11_DNA_bind"/>
    <property type="match status" value="1"/>
</dbReference>
<dbReference type="RefSeq" id="XP_002181412.1">
    <property type="nucleotide sequence ID" value="XM_002181376.1"/>
</dbReference>
<evidence type="ECO:0000256" key="10">
    <source>
        <dbReference type="ARBA" id="ARBA00022801"/>
    </source>
</evidence>
<feature type="compositionally biased region" description="Polar residues" evidence="18">
    <location>
        <begin position="740"/>
        <end position="758"/>
    </location>
</feature>
<dbReference type="Pfam" id="PF00149">
    <property type="entry name" value="Metallophos"/>
    <property type="match status" value="1"/>
</dbReference>
<dbReference type="PANTHER" id="PTHR10139">
    <property type="entry name" value="DOUBLE-STRAND BREAK REPAIR PROTEIN MRE11"/>
    <property type="match status" value="1"/>
</dbReference>
<evidence type="ECO:0000256" key="7">
    <source>
        <dbReference type="ARBA" id="ARBA00022723"/>
    </source>
</evidence>
<evidence type="ECO:0000256" key="1">
    <source>
        <dbReference type="ARBA" id="ARBA00001936"/>
    </source>
</evidence>
<dbReference type="InterPro" id="IPR003701">
    <property type="entry name" value="Mre11"/>
</dbReference>
<dbReference type="SUPFAM" id="SSF56300">
    <property type="entry name" value="Metallo-dependent phosphatases"/>
    <property type="match status" value="1"/>
</dbReference>
<feature type="region of interest" description="Disordered" evidence="18">
    <location>
        <begin position="1"/>
        <end position="24"/>
    </location>
</feature>
<dbReference type="GO" id="GO:0035861">
    <property type="term" value="C:site of double-strand break"/>
    <property type="evidence" value="ECO:0007669"/>
    <property type="project" value="TreeGrafter"/>
</dbReference>
<evidence type="ECO:0000256" key="5">
    <source>
        <dbReference type="ARBA" id="ARBA00022454"/>
    </source>
</evidence>
<evidence type="ECO:0000256" key="9">
    <source>
        <dbReference type="ARBA" id="ARBA00022763"/>
    </source>
</evidence>
<dbReference type="InterPro" id="IPR029052">
    <property type="entry name" value="Metallo-depent_PP-like"/>
</dbReference>
<comment type="function">
    <text evidence="16">Core component of the MRN complex, which plays a central role in double-strand break (DSB) repair, DNA recombination, maintenance of telomere integrity and meiosis. The MRN complex is involved in the repair of DNA double-strand breaks (DSBs) via homologous recombination (HR), an error-free mechanism which primarily occurs during S and G2 phases. The complex (1) mediates the end resection of damaged DNA, which generates proper single-stranded DNA, a key initial steps in HR, and is (2) required for the recruitment of other repair factors and efficient activation of ATM and ATR upon DNA damage. Within the MRN complex, MRE11 possesses both single-strand endonuclease activity and double-strand-specific 3'-5' exonuclease activity. MRE11 first endonucleolytically cleaves the 5' strand at DNA DSB ends to prevent non-homologous end joining (NHEJ) and licence HR. It then generates a single-stranded DNA gap via 3' to 5' exonucleolytic degradation, which is required for single-strand invasion and recombination.</text>
</comment>